<evidence type="ECO:0000313" key="1">
    <source>
        <dbReference type="EMBL" id="GIY06266.1"/>
    </source>
</evidence>
<sequence>MNGVKHSSIVLNRNDFNNIELVFSGYDKICRDKESYGIASLISFLLFRFFLPRRDAEDYAVIFVSIRLMKPLPFQNAQVGTQKGIIRPRFLYNGGFYSPLIGLFLKKITMMMMK</sequence>
<dbReference type="Proteomes" id="UP001054945">
    <property type="component" value="Unassembled WGS sequence"/>
</dbReference>
<evidence type="ECO:0000313" key="2">
    <source>
        <dbReference type="Proteomes" id="UP001054945"/>
    </source>
</evidence>
<dbReference type="AlphaFoldDB" id="A0AAV4QDU3"/>
<proteinExistence type="predicted"/>
<accession>A0AAV4QDU3</accession>
<protein>
    <submittedName>
        <fullName evidence="1">Uncharacterized protein</fullName>
    </submittedName>
</protein>
<name>A0AAV4QDU3_CAEEX</name>
<gene>
    <name evidence="1" type="ORF">CEXT_544311</name>
</gene>
<comment type="caution">
    <text evidence="1">The sequence shown here is derived from an EMBL/GenBank/DDBJ whole genome shotgun (WGS) entry which is preliminary data.</text>
</comment>
<reference evidence="1 2" key="1">
    <citation type="submission" date="2021-06" db="EMBL/GenBank/DDBJ databases">
        <title>Caerostris extrusa draft genome.</title>
        <authorList>
            <person name="Kono N."/>
            <person name="Arakawa K."/>
        </authorList>
    </citation>
    <scope>NUCLEOTIDE SEQUENCE [LARGE SCALE GENOMIC DNA]</scope>
</reference>
<keyword evidence="2" id="KW-1185">Reference proteome</keyword>
<organism evidence="1 2">
    <name type="scientific">Caerostris extrusa</name>
    <name type="common">Bark spider</name>
    <name type="synonym">Caerostris bankana</name>
    <dbReference type="NCBI Taxonomy" id="172846"/>
    <lineage>
        <taxon>Eukaryota</taxon>
        <taxon>Metazoa</taxon>
        <taxon>Ecdysozoa</taxon>
        <taxon>Arthropoda</taxon>
        <taxon>Chelicerata</taxon>
        <taxon>Arachnida</taxon>
        <taxon>Araneae</taxon>
        <taxon>Araneomorphae</taxon>
        <taxon>Entelegynae</taxon>
        <taxon>Araneoidea</taxon>
        <taxon>Araneidae</taxon>
        <taxon>Caerostris</taxon>
    </lineage>
</organism>
<dbReference type="EMBL" id="BPLR01005941">
    <property type="protein sequence ID" value="GIY06266.1"/>
    <property type="molecule type" value="Genomic_DNA"/>
</dbReference>